<proteinExistence type="predicted"/>
<keyword evidence="2" id="KW-1185">Reference proteome</keyword>
<accession>A0ABU7N6G7</accession>
<evidence type="ECO:0000313" key="1">
    <source>
        <dbReference type="EMBL" id="MEE4040541.1"/>
    </source>
</evidence>
<dbReference type="EMBL" id="JAZEIP010000013">
    <property type="protein sequence ID" value="MEE4040541.1"/>
    <property type="molecule type" value="Genomic_DNA"/>
</dbReference>
<dbReference type="Proteomes" id="UP001343600">
    <property type="component" value="Unassembled WGS sequence"/>
</dbReference>
<reference evidence="1 2" key="1">
    <citation type="submission" date="2024-01" db="EMBL/GenBank/DDBJ databases">
        <title>Characterization of Pseudomonas viridiflava in Georgia, USA.</title>
        <authorList>
            <person name="Zhao M."/>
            <person name="Dutta B."/>
        </authorList>
    </citation>
    <scope>NUCLEOTIDE SEQUENCE [LARGE SCALE GENOMIC DNA]</scope>
    <source>
        <strain evidence="1 2">21GA0539</strain>
    </source>
</reference>
<comment type="caution">
    <text evidence="1">The sequence shown here is derived from an EMBL/GenBank/DDBJ whole genome shotgun (WGS) entry which is preliminary data.</text>
</comment>
<gene>
    <name evidence="1" type="ORF">V2I87_10600</name>
</gene>
<organism evidence="1 2">
    <name type="scientific">Pseudomonas viridiflava</name>
    <name type="common">Phytomonas viridiflava</name>
    <dbReference type="NCBI Taxonomy" id="33069"/>
    <lineage>
        <taxon>Bacteria</taxon>
        <taxon>Pseudomonadati</taxon>
        <taxon>Pseudomonadota</taxon>
        <taxon>Gammaproteobacteria</taxon>
        <taxon>Pseudomonadales</taxon>
        <taxon>Pseudomonadaceae</taxon>
        <taxon>Pseudomonas</taxon>
    </lineage>
</organism>
<name>A0ABU7N6G7_PSEVI</name>
<evidence type="ECO:0000313" key="2">
    <source>
        <dbReference type="Proteomes" id="UP001343600"/>
    </source>
</evidence>
<dbReference type="RefSeq" id="WP_330513138.1">
    <property type="nucleotide sequence ID" value="NZ_JAZEIH010000019.1"/>
</dbReference>
<sequence length="241" mass="26413">MLISLNTNASPSLVAKLTPQPMSDASRDAVLNAREALLNSKPIAAPTAGSPPVNPRPVVEIGTVIGPDQSPEFLLFAVENNRLRDQMQNSFEDFKSSLSELYPDLADKKFSFTVAEDGSLKVLDTSSELDADDMDRLNALLNSSKGLKSIALRYRDSTINLVNADSAWSGRYLGQYNLTKENFADTLDLGAISMPKTSTPSKEQVDGMFFNQMARKAERATPEILTARSEDRRARGFFTTV</sequence>
<protein>
    <submittedName>
        <fullName evidence="1">Uncharacterized protein</fullName>
    </submittedName>
</protein>